<dbReference type="Gene3D" id="1.10.10.10">
    <property type="entry name" value="Winged helix-like DNA-binding domain superfamily/Winged helix DNA-binding domain"/>
    <property type="match status" value="1"/>
</dbReference>
<dbReference type="GO" id="GO:0003700">
    <property type="term" value="F:DNA-binding transcription factor activity"/>
    <property type="evidence" value="ECO:0007669"/>
    <property type="project" value="InterPro"/>
</dbReference>
<accession>A0A2W5UIU0</accession>
<proteinExistence type="predicted"/>
<dbReference type="InterPro" id="IPR001845">
    <property type="entry name" value="HTH_ArsR_DNA-bd_dom"/>
</dbReference>
<dbReference type="AlphaFoldDB" id="A0A2W5UIU0"/>
<feature type="domain" description="HTH arsR-type" evidence="1">
    <location>
        <begin position="1"/>
        <end position="93"/>
    </location>
</feature>
<protein>
    <submittedName>
        <fullName evidence="2">Transcriptional regulator</fullName>
    </submittedName>
</protein>
<dbReference type="NCBIfam" id="NF033788">
    <property type="entry name" value="HTH_metalloreg"/>
    <property type="match status" value="1"/>
</dbReference>
<dbReference type="EMBL" id="QFQP01000023">
    <property type="protein sequence ID" value="PZR08918.1"/>
    <property type="molecule type" value="Genomic_DNA"/>
</dbReference>
<dbReference type="CDD" id="cd00090">
    <property type="entry name" value="HTH_ARSR"/>
    <property type="match status" value="1"/>
</dbReference>
<dbReference type="Proteomes" id="UP000249061">
    <property type="component" value="Unassembled WGS sequence"/>
</dbReference>
<name>A0A2W5UIU0_9BACT</name>
<comment type="caution">
    <text evidence="2">The sequence shown here is derived from an EMBL/GenBank/DDBJ whole genome shotgun (WGS) entry which is preliminary data.</text>
</comment>
<evidence type="ECO:0000259" key="1">
    <source>
        <dbReference type="PROSITE" id="PS50987"/>
    </source>
</evidence>
<dbReference type="InterPro" id="IPR036388">
    <property type="entry name" value="WH-like_DNA-bd_sf"/>
</dbReference>
<dbReference type="InterPro" id="IPR036390">
    <property type="entry name" value="WH_DNA-bd_sf"/>
</dbReference>
<gene>
    <name evidence="2" type="ORF">DI536_23810</name>
</gene>
<dbReference type="PRINTS" id="PR00778">
    <property type="entry name" value="HTHARSR"/>
</dbReference>
<dbReference type="SMART" id="SM00418">
    <property type="entry name" value="HTH_ARSR"/>
    <property type="match status" value="1"/>
</dbReference>
<dbReference type="InterPro" id="IPR011991">
    <property type="entry name" value="ArsR-like_HTH"/>
</dbReference>
<organism evidence="2 3">
    <name type="scientific">Archangium gephyra</name>
    <dbReference type="NCBI Taxonomy" id="48"/>
    <lineage>
        <taxon>Bacteria</taxon>
        <taxon>Pseudomonadati</taxon>
        <taxon>Myxococcota</taxon>
        <taxon>Myxococcia</taxon>
        <taxon>Myxococcales</taxon>
        <taxon>Cystobacterineae</taxon>
        <taxon>Archangiaceae</taxon>
        <taxon>Archangium</taxon>
    </lineage>
</organism>
<evidence type="ECO:0000313" key="2">
    <source>
        <dbReference type="EMBL" id="PZR08918.1"/>
    </source>
</evidence>
<sequence>MLKQSDVDRVFAALSDSTRRAMIEALSNGPASVSALAEPLRISLAAVVQHLQVLEDCGIVKTEKLGRVRSCRLEPAGLRVAEQWISERRLSVERRFDALEALLDEELSQPPKKRKKS</sequence>
<dbReference type="PROSITE" id="PS50987">
    <property type="entry name" value="HTH_ARSR_2"/>
    <property type="match status" value="1"/>
</dbReference>
<evidence type="ECO:0000313" key="3">
    <source>
        <dbReference type="Proteomes" id="UP000249061"/>
    </source>
</evidence>
<reference evidence="2 3" key="1">
    <citation type="submission" date="2017-08" db="EMBL/GenBank/DDBJ databases">
        <title>Infants hospitalized years apart are colonized by the same room-sourced microbial strains.</title>
        <authorList>
            <person name="Brooks B."/>
            <person name="Olm M.R."/>
            <person name="Firek B.A."/>
            <person name="Baker R."/>
            <person name="Thomas B.C."/>
            <person name="Morowitz M.J."/>
            <person name="Banfield J.F."/>
        </authorList>
    </citation>
    <scope>NUCLEOTIDE SEQUENCE [LARGE SCALE GENOMIC DNA]</scope>
    <source>
        <strain evidence="2">S2_003_000_R2_14</strain>
    </source>
</reference>
<dbReference type="SUPFAM" id="SSF46785">
    <property type="entry name" value="Winged helix' DNA-binding domain"/>
    <property type="match status" value="1"/>
</dbReference>
<dbReference type="Pfam" id="PF12840">
    <property type="entry name" value="HTH_20"/>
    <property type="match status" value="1"/>
</dbReference>
<dbReference type="PANTHER" id="PTHR38600:SF2">
    <property type="entry name" value="SLL0088 PROTEIN"/>
    <property type="match status" value="1"/>
</dbReference>
<dbReference type="PANTHER" id="PTHR38600">
    <property type="entry name" value="TRANSCRIPTIONAL REGULATORY PROTEIN"/>
    <property type="match status" value="1"/>
</dbReference>